<evidence type="ECO:0000313" key="2">
    <source>
        <dbReference type="EMBL" id="KFE60767.1"/>
    </source>
</evidence>
<dbReference type="OrthoDB" id="5384996at2"/>
<dbReference type="AlphaFoldDB" id="A0A085VZA4"/>
<name>A0A085VZA4_9BACT</name>
<keyword evidence="1" id="KW-0732">Signal</keyword>
<keyword evidence="3" id="KW-1185">Reference proteome</keyword>
<proteinExistence type="predicted"/>
<evidence type="ECO:0000256" key="1">
    <source>
        <dbReference type="SAM" id="SignalP"/>
    </source>
</evidence>
<feature type="signal peptide" evidence="1">
    <location>
        <begin position="1"/>
        <end position="31"/>
    </location>
</feature>
<comment type="caution">
    <text evidence="2">The sequence shown here is derived from an EMBL/GenBank/DDBJ whole genome shotgun (WGS) entry which is preliminary data.</text>
</comment>
<dbReference type="EMBL" id="JMCB01000028">
    <property type="protein sequence ID" value="KFE60767.1"/>
    <property type="molecule type" value="Genomic_DNA"/>
</dbReference>
<evidence type="ECO:0000313" key="3">
    <source>
        <dbReference type="Proteomes" id="UP000028725"/>
    </source>
</evidence>
<feature type="chain" id="PRO_5001799414" description="Lipoprotein" evidence="1">
    <location>
        <begin position="32"/>
        <end position="218"/>
    </location>
</feature>
<dbReference type="Proteomes" id="UP000028725">
    <property type="component" value="Unassembled WGS sequence"/>
</dbReference>
<accession>A0A085VZA4</accession>
<protein>
    <recommendedName>
        <fullName evidence="4">Lipoprotein</fullName>
    </recommendedName>
</protein>
<evidence type="ECO:0008006" key="4">
    <source>
        <dbReference type="Google" id="ProtNLM"/>
    </source>
</evidence>
<reference evidence="2 3" key="1">
    <citation type="submission" date="2014-04" db="EMBL/GenBank/DDBJ databases">
        <title>Genome assembly of Hyalangium minutum DSM 14724.</title>
        <authorList>
            <person name="Sharma G."/>
            <person name="Subramanian S."/>
        </authorList>
    </citation>
    <scope>NUCLEOTIDE SEQUENCE [LARGE SCALE GENOMIC DNA]</scope>
    <source>
        <strain evidence="2 3">DSM 14724</strain>
    </source>
</reference>
<gene>
    <name evidence="2" type="ORF">DB31_4680</name>
</gene>
<sequence>MRPLASLLLMMGWNVLGCASASLLPSNGASAGEAQDYGVLDNGFVWVRGPWGVIQPSGDIDEVIDQLCPAVMALPRADWKDYGQEYCGAIYTLGDGAFYASKPSPLGKTEAIGPAQRKNCYPPRYIVDERGRTSTQLDYHSHPWPGSRMSERDRQARTQIWPLRIQFDTRCTIQKLVPNLDTSLPGEVYERRGQSWVRVGIIPAEDKPFGYVTPLPEP</sequence>
<dbReference type="RefSeq" id="WP_044198742.1">
    <property type="nucleotide sequence ID" value="NZ_JMCB01000028.1"/>
</dbReference>
<organism evidence="2 3">
    <name type="scientific">Hyalangium minutum</name>
    <dbReference type="NCBI Taxonomy" id="394096"/>
    <lineage>
        <taxon>Bacteria</taxon>
        <taxon>Pseudomonadati</taxon>
        <taxon>Myxococcota</taxon>
        <taxon>Myxococcia</taxon>
        <taxon>Myxococcales</taxon>
        <taxon>Cystobacterineae</taxon>
        <taxon>Archangiaceae</taxon>
        <taxon>Hyalangium</taxon>
    </lineage>
</organism>
<dbReference type="STRING" id="394096.DB31_4680"/>